<dbReference type="PRINTS" id="PR00502">
    <property type="entry name" value="NUDIXFAMILY"/>
</dbReference>
<dbReference type="InterPro" id="IPR020476">
    <property type="entry name" value="Nudix_hydrolase"/>
</dbReference>
<proteinExistence type="inferred from homology"/>
<dbReference type="InterPro" id="IPR000086">
    <property type="entry name" value="NUDIX_hydrolase_dom"/>
</dbReference>
<dbReference type="Proteomes" id="UP000316925">
    <property type="component" value="Unassembled WGS sequence"/>
</dbReference>
<dbReference type="GO" id="GO:0016787">
    <property type="term" value="F:hydrolase activity"/>
    <property type="evidence" value="ECO:0007669"/>
    <property type="project" value="UniProtKB-KW"/>
</dbReference>
<dbReference type="AlphaFoldDB" id="A0A523YP53"/>
<evidence type="ECO:0000313" key="5">
    <source>
        <dbReference type="Proteomes" id="UP000316925"/>
    </source>
</evidence>
<dbReference type="CDD" id="cd18873">
    <property type="entry name" value="NUDIX_NadM_like"/>
    <property type="match status" value="1"/>
</dbReference>
<evidence type="ECO:0000259" key="3">
    <source>
        <dbReference type="PROSITE" id="PS51462"/>
    </source>
</evidence>
<dbReference type="Gene3D" id="3.90.79.10">
    <property type="entry name" value="Nucleoside Triphosphate Pyrophosphohydrolase"/>
    <property type="match status" value="1"/>
</dbReference>
<comment type="similarity">
    <text evidence="2">Belongs to the Nudix hydrolase family.</text>
</comment>
<reference evidence="4 5" key="1">
    <citation type="submission" date="2019-03" db="EMBL/GenBank/DDBJ databases">
        <title>Metabolic potential of uncultured bacteria and archaea associated with petroleum seepage in deep-sea sediments.</title>
        <authorList>
            <person name="Dong X."/>
            <person name="Hubert C."/>
        </authorList>
    </citation>
    <scope>NUCLEOTIDE SEQUENCE [LARGE SCALE GENOMIC DNA]</scope>
    <source>
        <strain evidence="4">E29_bin28</strain>
    </source>
</reference>
<evidence type="ECO:0000256" key="2">
    <source>
        <dbReference type="RuleBase" id="RU003476"/>
    </source>
</evidence>
<dbReference type="PANTHER" id="PTHR43736:SF1">
    <property type="entry name" value="DIHYDRONEOPTERIN TRIPHOSPHATE DIPHOSPHATASE"/>
    <property type="match status" value="1"/>
</dbReference>
<gene>
    <name evidence="4" type="ORF">E3J33_02175</name>
</gene>
<sequence length="171" mass="19783">MVQSQSYCPGKEVSEVKSFLKSEVPPLAFSSHKEIITDSFRTYRNPLPTVDTIVEKDKGIVLINRKNPPFGWALPGGFVNYGESLEEAARRETKEETNLDIKELRQFRAYSSPKRDPRCHTITTVFTARSQGKLKARDDAKKIKVFRRKELPQDLAFDHWQILEDYFTSKE</sequence>
<keyword evidence="1 2" id="KW-0378">Hydrolase</keyword>
<dbReference type="InterPro" id="IPR020084">
    <property type="entry name" value="NUDIX_hydrolase_CS"/>
</dbReference>
<evidence type="ECO:0000313" key="4">
    <source>
        <dbReference type="EMBL" id="TET93295.1"/>
    </source>
</evidence>
<comment type="caution">
    <text evidence="4">The sequence shown here is derived from an EMBL/GenBank/DDBJ whole genome shotgun (WGS) entry which is preliminary data.</text>
</comment>
<protein>
    <submittedName>
        <fullName evidence="4">NUDIX hydrolase</fullName>
    </submittedName>
</protein>
<dbReference type="PANTHER" id="PTHR43736">
    <property type="entry name" value="ADP-RIBOSE PYROPHOSPHATASE"/>
    <property type="match status" value="1"/>
</dbReference>
<feature type="domain" description="Nudix hydrolase" evidence="3">
    <location>
        <begin position="43"/>
        <end position="168"/>
    </location>
</feature>
<accession>A0A523YP53</accession>
<name>A0A523YP53_UNCAE</name>
<dbReference type="PROSITE" id="PS00893">
    <property type="entry name" value="NUDIX_BOX"/>
    <property type="match status" value="1"/>
</dbReference>
<dbReference type="EMBL" id="SOIJ01000125">
    <property type="protein sequence ID" value="TET93295.1"/>
    <property type="molecule type" value="Genomic_DNA"/>
</dbReference>
<dbReference type="SUPFAM" id="SSF55811">
    <property type="entry name" value="Nudix"/>
    <property type="match status" value="1"/>
</dbReference>
<dbReference type="PROSITE" id="PS51462">
    <property type="entry name" value="NUDIX"/>
    <property type="match status" value="1"/>
</dbReference>
<evidence type="ECO:0000256" key="1">
    <source>
        <dbReference type="ARBA" id="ARBA00022801"/>
    </source>
</evidence>
<dbReference type="InterPro" id="IPR015797">
    <property type="entry name" value="NUDIX_hydrolase-like_dom_sf"/>
</dbReference>
<dbReference type="Pfam" id="PF00293">
    <property type="entry name" value="NUDIX"/>
    <property type="match status" value="1"/>
</dbReference>
<organism evidence="4 5">
    <name type="scientific">Aerophobetes bacterium</name>
    <dbReference type="NCBI Taxonomy" id="2030807"/>
    <lineage>
        <taxon>Bacteria</taxon>
        <taxon>Candidatus Aerophobota</taxon>
    </lineage>
</organism>